<accession>A0A085NFA5</accession>
<dbReference type="Proteomes" id="UP000030758">
    <property type="component" value="Unassembled WGS sequence"/>
</dbReference>
<dbReference type="PANTHER" id="PTHR42648:SF27">
    <property type="entry name" value="RNA-DIRECTED DNA POLYMERASE"/>
    <property type="match status" value="1"/>
</dbReference>
<organism evidence="3">
    <name type="scientific">Trichuris suis</name>
    <name type="common">pig whipworm</name>
    <dbReference type="NCBI Taxonomy" id="68888"/>
    <lineage>
        <taxon>Eukaryota</taxon>
        <taxon>Metazoa</taxon>
        <taxon>Ecdysozoa</taxon>
        <taxon>Nematoda</taxon>
        <taxon>Enoplea</taxon>
        <taxon>Dorylaimia</taxon>
        <taxon>Trichinellida</taxon>
        <taxon>Trichuridae</taxon>
        <taxon>Trichuris</taxon>
    </lineage>
</organism>
<dbReference type="SUPFAM" id="SSF53098">
    <property type="entry name" value="Ribonuclease H-like"/>
    <property type="match status" value="1"/>
</dbReference>
<feature type="domain" description="Integrase catalytic" evidence="2">
    <location>
        <begin position="1"/>
        <end position="127"/>
    </location>
</feature>
<dbReference type="GO" id="GO:0015074">
    <property type="term" value="P:DNA integration"/>
    <property type="evidence" value="ECO:0007669"/>
    <property type="project" value="InterPro"/>
</dbReference>
<evidence type="ECO:0000256" key="1">
    <source>
        <dbReference type="SAM" id="MobiDB-lite"/>
    </source>
</evidence>
<reference evidence="3" key="1">
    <citation type="journal article" date="2014" name="Nat. Genet.">
        <title>Genome and transcriptome of the porcine whipworm Trichuris suis.</title>
        <authorList>
            <person name="Jex A.R."/>
            <person name="Nejsum P."/>
            <person name="Schwarz E.M."/>
            <person name="Hu L."/>
            <person name="Young N.D."/>
            <person name="Hall R.S."/>
            <person name="Korhonen P.K."/>
            <person name="Liao S."/>
            <person name="Thamsborg S."/>
            <person name="Xia J."/>
            <person name="Xu P."/>
            <person name="Wang S."/>
            <person name="Scheerlinck J.P."/>
            <person name="Hofmann A."/>
            <person name="Sternberg P.W."/>
            <person name="Wang J."/>
            <person name="Gasser R.B."/>
        </authorList>
    </citation>
    <scope>NUCLEOTIDE SEQUENCE [LARGE SCALE GENOMIC DNA]</scope>
    <source>
        <strain evidence="3">DCEP-RM93F</strain>
    </source>
</reference>
<dbReference type="InterPro" id="IPR036397">
    <property type="entry name" value="RNaseH_sf"/>
</dbReference>
<dbReference type="InterPro" id="IPR001584">
    <property type="entry name" value="Integrase_cat-core"/>
</dbReference>
<dbReference type="InterPro" id="IPR012337">
    <property type="entry name" value="RNaseH-like_sf"/>
</dbReference>
<sequence>MFCESKLIEPPPNGIYLVTEDPLKMLLSCRAVQRFTAVYGRTSQETWETFCLATGITHERARAYTPQQNGLAERMNRLDLVRSTMTGCTLLHATWAELIYTTAYIRNSVTNKHNEVKTPYELWFNRKPSLRLSELAVAKCMFTSQLRRGSPSLTPEHTKRIVQSRDCTFLENKNGPHASLNMSNSEVVFKGGDSSADTVPSADEGDKKEPEPCFPKEGQEQEQHRSLSQE</sequence>
<gene>
    <name evidence="3" type="ORF">M514_19633</name>
</gene>
<dbReference type="EMBL" id="KL367507">
    <property type="protein sequence ID" value="KFD68151.1"/>
    <property type="molecule type" value="Genomic_DNA"/>
</dbReference>
<dbReference type="PROSITE" id="PS50994">
    <property type="entry name" value="INTEGRASE"/>
    <property type="match status" value="1"/>
</dbReference>
<evidence type="ECO:0000313" key="3">
    <source>
        <dbReference type="EMBL" id="KFD68151.1"/>
    </source>
</evidence>
<dbReference type="Gene3D" id="3.30.420.10">
    <property type="entry name" value="Ribonuclease H-like superfamily/Ribonuclease H"/>
    <property type="match status" value="1"/>
</dbReference>
<dbReference type="PANTHER" id="PTHR42648">
    <property type="entry name" value="TRANSPOSASE, PUTATIVE-RELATED"/>
    <property type="match status" value="1"/>
</dbReference>
<dbReference type="AlphaFoldDB" id="A0A085NFA5"/>
<evidence type="ECO:0000259" key="2">
    <source>
        <dbReference type="PROSITE" id="PS50994"/>
    </source>
</evidence>
<dbReference type="InterPro" id="IPR039537">
    <property type="entry name" value="Retrotran_Ty1/copia-like"/>
</dbReference>
<proteinExistence type="predicted"/>
<protein>
    <recommendedName>
        <fullName evidence="2">Integrase catalytic domain-containing protein</fullName>
    </recommendedName>
</protein>
<name>A0A085NFA5_9BILA</name>
<dbReference type="GO" id="GO:0003676">
    <property type="term" value="F:nucleic acid binding"/>
    <property type="evidence" value="ECO:0007669"/>
    <property type="project" value="InterPro"/>
</dbReference>
<feature type="region of interest" description="Disordered" evidence="1">
    <location>
        <begin position="173"/>
        <end position="230"/>
    </location>
</feature>
<feature type="compositionally biased region" description="Basic and acidic residues" evidence="1">
    <location>
        <begin position="217"/>
        <end position="230"/>
    </location>
</feature>